<dbReference type="EMBL" id="CP034465">
    <property type="protein sequence ID" value="AZP03960.1"/>
    <property type="molecule type" value="Genomic_DNA"/>
</dbReference>
<dbReference type="KEGG" id="jeh:EJN90_04330"/>
<dbReference type="RefSeq" id="WP_126109038.1">
    <property type="nucleotide sequence ID" value="NZ_CP034465.1"/>
</dbReference>
<dbReference type="CDD" id="cd02553">
    <property type="entry name" value="PseudoU_synth_RsuA"/>
    <property type="match status" value="1"/>
</dbReference>
<dbReference type="GO" id="GO:0000455">
    <property type="term" value="P:enzyme-directed rRNA pseudouridine synthesis"/>
    <property type="evidence" value="ECO:0007669"/>
    <property type="project" value="UniProtKB-ARBA"/>
</dbReference>
<gene>
    <name evidence="7" type="ORF">EJN90_04330</name>
</gene>
<keyword evidence="8" id="KW-1185">Reference proteome</keyword>
<dbReference type="Gene3D" id="3.30.70.580">
    <property type="entry name" value="Pseudouridine synthase I, catalytic domain, N-terminal subdomain"/>
    <property type="match status" value="1"/>
</dbReference>
<dbReference type="CDD" id="cd00165">
    <property type="entry name" value="S4"/>
    <property type="match status" value="1"/>
</dbReference>
<name>A0A3Q9BJQ0_9LACT</name>
<dbReference type="OrthoDB" id="9807213at2"/>
<dbReference type="InterPro" id="IPR042092">
    <property type="entry name" value="PsdUridine_s_RsuA/RluB/E/F_cat"/>
</dbReference>
<dbReference type="PANTHER" id="PTHR47683">
    <property type="entry name" value="PSEUDOURIDINE SYNTHASE FAMILY PROTEIN-RELATED"/>
    <property type="match status" value="1"/>
</dbReference>
<keyword evidence="3 5" id="KW-0413">Isomerase</keyword>
<evidence type="ECO:0000256" key="4">
    <source>
        <dbReference type="PROSITE-ProRule" id="PRU00182"/>
    </source>
</evidence>
<dbReference type="InterPro" id="IPR020094">
    <property type="entry name" value="TruA/RsuA/RluB/E/F_N"/>
</dbReference>
<accession>A0A3Q9BJQ0</accession>
<dbReference type="PROSITE" id="PS50889">
    <property type="entry name" value="S4"/>
    <property type="match status" value="1"/>
</dbReference>
<dbReference type="Pfam" id="PF01479">
    <property type="entry name" value="S4"/>
    <property type="match status" value="1"/>
</dbReference>
<dbReference type="Proteomes" id="UP000273326">
    <property type="component" value="Chromosome"/>
</dbReference>
<protein>
    <recommendedName>
        <fullName evidence="5">Pseudouridine synthase</fullName>
        <ecNumber evidence="5">5.4.99.-</ecNumber>
    </recommendedName>
</protein>
<evidence type="ECO:0000256" key="1">
    <source>
        <dbReference type="ARBA" id="ARBA00008348"/>
    </source>
</evidence>
<dbReference type="GO" id="GO:0005829">
    <property type="term" value="C:cytosol"/>
    <property type="evidence" value="ECO:0007669"/>
    <property type="project" value="UniProtKB-ARBA"/>
</dbReference>
<evidence type="ECO:0000256" key="2">
    <source>
        <dbReference type="ARBA" id="ARBA00022884"/>
    </source>
</evidence>
<sequence length="249" mass="28393">MRVDKVLEENGFGSRKTVKRLFQRRVVRVDGKVITDGSYNVDSQLHELTVENKVVSVPRQHYYLFNKPAGVVTARTDKNRQTILDLLKEEDKKDDLYPVGRLDRDTEGLLLVTDNGQLGYQLLLPDKKVMKTYEAIVNEVVTEGDVEAFLAGIVFIGGERCKPAQLSVLSSSQNESCVRLSIQEGKFHQVKKMFLAQGKKVTYLKRIAMGPLVLDCHLQPGEYRPLTLSELQSLKPYFRYKKEETDINE</sequence>
<dbReference type="InterPro" id="IPR036986">
    <property type="entry name" value="S4_RNA-bd_sf"/>
</dbReference>
<dbReference type="SUPFAM" id="SSF55120">
    <property type="entry name" value="Pseudouridine synthase"/>
    <property type="match status" value="1"/>
</dbReference>
<dbReference type="PROSITE" id="PS01149">
    <property type="entry name" value="PSI_RSU"/>
    <property type="match status" value="1"/>
</dbReference>
<evidence type="ECO:0000259" key="6">
    <source>
        <dbReference type="SMART" id="SM00363"/>
    </source>
</evidence>
<dbReference type="PANTHER" id="PTHR47683:SF4">
    <property type="entry name" value="PSEUDOURIDINE SYNTHASE"/>
    <property type="match status" value="1"/>
</dbReference>
<comment type="similarity">
    <text evidence="1 5">Belongs to the pseudouridine synthase RsuA family.</text>
</comment>
<organism evidence="7 8">
    <name type="scientific">Jeotgalibaca ciconiae</name>
    <dbReference type="NCBI Taxonomy" id="2496265"/>
    <lineage>
        <taxon>Bacteria</taxon>
        <taxon>Bacillati</taxon>
        <taxon>Bacillota</taxon>
        <taxon>Bacilli</taxon>
        <taxon>Lactobacillales</taxon>
        <taxon>Carnobacteriaceae</taxon>
        <taxon>Jeotgalibaca</taxon>
    </lineage>
</organism>
<dbReference type="InterPro" id="IPR020103">
    <property type="entry name" value="PsdUridine_synth_cat_dom_sf"/>
</dbReference>
<dbReference type="FunFam" id="3.30.70.1560:FF:000001">
    <property type="entry name" value="Pseudouridine synthase"/>
    <property type="match status" value="1"/>
</dbReference>
<proteinExistence type="inferred from homology"/>
<evidence type="ECO:0000313" key="8">
    <source>
        <dbReference type="Proteomes" id="UP000273326"/>
    </source>
</evidence>
<evidence type="ECO:0000256" key="3">
    <source>
        <dbReference type="ARBA" id="ARBA00023235"/>
    </source>
</evidence>
<dbReference type="EC" id="5.4.99.-" evidence="5"/>
<dbReference type="NCBIfam" id="TIGR00093">
    <property type="entry name" value="pseudouridine synthase"/>
    <property type="match status" value="1"/>
</dbReference>
<dbReference type="Pfam" id="PF00849">
    <property type="entry name" value="PseudoU_synth_2"/>
    <property type="match status" value="1"/>
</dbReference>
<evidence type="ECO:0000313" key="7">
    <source>
        <dbReference type="EMBL" id="AZP03960.1"/>
    </source>
</evidence>
<dbReference type="Gene3D" id="3.10.290.10">
    <property type="entry name" value="RNA-binding S4 domain"/>
    <property type="match status" value="1"/>
</dbReference>
<dbReference type="GO" id="GO:0120159">
    <property type="term" value="F:rRNA pseudouridine synthase activity"/>
    <property type="evidence" value="ECO:0007669"/>
    <property type="project" value="UniProtKB-ARBA"/>
</dbReference>
<dbReference type="InterPro" id="IPR000748">
    <property type="entry name" value="PsdUridine_synth_RsuA/RluB/E/F"/>
</dbReference>
<dbReference type="AlphaFoldDB" id="A0A3Q9BJQ0"/>
<dbReference type="InterPro" id="IPR050343">
    <property type="entry name" value="RsuA_PseudoU_synthase"/>
</dbReference>
<dbReference type="InterPro" id="IPR006145">
    <property type="entry name" value="PsdUridine_synth_RsuA/RluA"/>
</dbReference>
<dbReference type="InterPro" id="IPR002942">
    <property type="entry name" value="S4_RNA-bd"/>
</dbReference>
<dbReference type="SMART" id="SM00363">
    <property type="entry name" value="S4"/>
    <property type="match status" value="1"/>
</dbReference>
<evidence type="ECO:0000256" key="5">
    <source>
        <dbReference type="RuleBase" id="RU003887"/>
    </source>
</evidence>
<dbReference type="Gene3D" id="3.30.70.1560">
    <property type="entry name" value="Alpha-L RNA-binding motif"/>
    <property type="match status" value="1"/>
</dbReference>
<feature type="domain" description="RNA-binding S4" evidence="6">
    <location>
        <begin position="1"/>
        <end position="63"/>
    </location>
</feature>
<dbReference type="InterPro" id="IPR018496">
    <property type="entry name" value="PsdUridine_synth_RsuA/RluB_CS"/>
</dbReference>
<keyword evidence="2 4" id="KW-0694">RNA-binding</keyword>
<dbReference type="GO" id="GO:0003723">
    <property type="term" value="F:RNA binding"/>
    <property type="evidence" value="ECO:0007669"/>
    <property type="project" value="UniProtKB-KW"/>
</dbReference>
<reference evidence="8" key="1">
    <citation type="submission" date="2018-12" db="EMBL/GenBank/DDBJ databases">
        <title>Complete genome sequencing of Jeotgalibaca sp. H21T32.</title>
        <authorList>
            <person name="Bae J.-W."/>
            <person name="Lee S.-Y."/>
        </authorList>
    </citation>
    <scope>NUCLEOTIDE SEQUENCE [LARGE SCALE GENOMIC DNA]</scope>
    <source>
        <strain evidence="8">H21T32</strain>
    </source>
</reference>
<dbReference type="SUPFAM" id="SSF55174">
    <property type="entry name" value="Alpha-L RNA-binding motif"/>
    <property type="match status" value="1"/>
</dbReference>